<dbReference type="AlphaFoldDB" id="A0A836HBM5"/>
<sequence>MNLQQASRGIEEWVHTLGVSLNRFKGASGLQRLVTTGELSLLSLFGEFERTRDENYEKRSEAVSETRQCLLQLADDFDGVAKATEKLISRMNLLLGTLERFHRCCDTEVDDCLDANDPDFQQQERDFQQIRGAISQLKRSFESFNASKDTCTALTRAAITQMEDASAATSCDVAAALTDFDRQRRRVEVKGKQVGRATSSATSREDSTVQLAEFNYLRESQALEGLGRKYIDSLGNAMKETHFALEMSSMTGWASSNVFFAHLGQLFNEMSESGKAIAANLLSIKNSQKVSHKLTEEKRRRLRGQRAAATATTATNPFGEDAGASSRVSSPLVIPPQLAPSTTTRSSTDGLGCRSVDLDSLFE</sequence>
<protein>
    <submittedName>
        <fullName evidence="2">Uncharacterized protein</fullName>
    </submittedName>
</protein>
<dbReference type="GeneID" id="94286569"/>
<reference evidence="2 3" key="1">
    <citation type="submission" date="2021-02" db="EMBL/GenBank/DDBJ databases">
        <title>Porcisia hertigi Genome sequencing and assembly.</title>
        <authorList>
            <person name="Almutairi H."/>
            <person name="Gatherer D."/>
        </authorList>
    </citation>
    <scope>NUCLEOTIDE SEQUENCE [LARGE SCALE GENOMIC DNA]</scope>
    <source>
        <strain evidence="2 3">C119</strain>
    </source>
</reference>
<evidence type="ECO:0000313" key="3">
    <source>
        <dbReference type="Proteomes" id="UP000674318"/>
    </source>
</evidence>
<name>A0A836HBM5_9TRYP</name>
<gene>
    <name evidence="2" type="ORF">JKF63_00441</name>
</gene>
<dbReference type="KEGG" id="phet:94286569"/>
<dbReference type="EMBL" id="JAFJZO010000036">
    <property type="protein sequence ID" value="KAG5490321.1"/>
    <property type="molecule type" value="Genomic_DNA"/>
</dbReference>
<keyword evidence="3" id="KW-1185">Reference proteome</keyword>
<proteinExistence type="predicted"/>
<dbReference type="RefSeq" id="XP_067752649.1">
    <property type="nucleotide sequence ID" value="XM_067896492.1"/>
</dbReference>
<feature type="compositionally biased region" description="Polar residues" evidence="1">
    <location>
        <begin position="339"/>
        <end position="349"/>
    </location>
</feature>
<evidence type="ECO:0000256" key="1">
    <source>
        <dbReference type="SAM" id="MobiDB-lite"/>
    </source>
</evidence>
<dbReference type="OrthoDB" id="262895at2759"/>
<comment type="caution">
    <text evidence="2">The sequence shown here is derived from an EMBL/GenBank/DDBJ whole genome shotgun (WGS) entry which is preliminary data.</text>
</comment>
<dbReference type="Proteomes" id="UP000674318">
    <property type="component" value="Unassembled WGS sequence"/>
</dbReference>
<evidence type="ECO:0000313" key="2">
    <source>
        <dbReference type="EMBL" id="KAG5490321.1"/>
    </source>
</evidence>
<feature type="region of interest" description="Disordered" evidence="1">
    <location>
        <begin position="292"/>
        <end position="351"/>
    </location>
</feature>
<accession>A0A836HBM5</accession>
<organism evidence="2 3">
    <name type="scientific">Porcisia hertigi</name>
    <dbReference type="NCBI Taxonomy" id="2761500"/>
    <lineage>
        <taxon>Eukaryota</taxon>
        <taxon>Discoba</taxon>
        <taxon>Euglenozoa</taxon>
        <taxon>Kinetoplastea</taxon>
        <taxon>Metakinetoplastina</taxon>
        <taxon>Trypanosomatida</taxon>
        <taxon>Trypanosomatidae</taxon>
        <taxon>Leishmaniinae</taxon>
        <taxon>Porcisia</taxon>
    </lineage>
</organism>